<dbReference type="InterPro" id="IPR008397">
    <property type="entry name" value="Alginate_lyase_dom"/>
</dbReference>
<dbReference type="RefSeq" id="XP_060459681.1">
    <property type="nucleotide sequence ID" value="XM_060603382.1"/>
</dbReference>
<name>A0AA48L925_9TREE</name>
<gene>
    <name evidence="5" type="ORF">CcaverHIS019_0608750</name>
</gene>
<dbReference type="Proteomes" id="UP001233271">
    <property type="component" value="Chromosome 6"/>
</dbReference>
<evidence type="ECO:0000313" key="5">
    <source>
        <dbReference type="EMBL" id="BEI94416.1"/>
    </source>
</evidence>
<dbReference type="Pfam" id="PF05426">
    <property type="entry name" value="Alginate_lyase"/>
    <property type="match status" value="1"/>
</dbReference>
<accession>A0AA48L925</accession>
<dbReference type="InterPro" id="IPR008929">
    <property type="entry name" value="Chondroitin_lyas"/>
</dbReference>
<dbReference type="GO" id="GO:0016829">
    <property type="term" value="F:lyase activity"/>
    <property type="evidence" value="ECO:0007669"/>
    <property type="project" value="UniProtKB-KW"/>
</dbReference>
<reference evidence="5" key="1">
    <citation type="journal article" date="2023" name="BMC Genomics">
        <title>Chromosome-level genome assemblies of Cutaneotrichosporon spp. (Trichosporonales, Basidiomycota) reveal imbalanced evolution between nucleotide sequences and chromosome synteny.</title>
        <authorList>
            <person name="Kobayashi Y."/>
            <person name="Kayamori A."/>
            <person name="Aoki K."/>
            <person name="Shiwa Y."/>
            <person name="Matsutani M."/>
            <person name="Fujita N."/>
            <person name="Sugita T."/>
            <person name="Iwasaki W."/>
            <person name="Tanaka N."/>
            <person name="Takashima M."/>
        </authorList>
    </citation>
    <scope>NUCLEOTIDE SEQUENCE</scope>
    <source>
        <strain evidence="5">HIS019</strain>
    </source>
</reference>
<dbReference type="KEGG" id="ccac:CcaHIS019_0608750"/>
<dbReference type="Gene3D" id="1.50.10.100">
    <property type="entry name" value="Chondroitin AC/alginate lyase"/>
    <property type="match status" value="1"/>
</dbReference>
<keyword evidence="6" id="KW-1185">Reference proteome</keyword>
<evidence type="ECO:0000256" key="2">
    <source>
        <dbReference type="ARBA" id="ARBA00023239"/>
    </source>
</evidence>
<organism evidence="5 6">
    <name type="scientific">Cutaneotrichosporon cavernicola</name>
    <dbReference type="NCBI Taxonomy" id="279322"/>
    <lineage>
        <taxon>Eukaryota</taxon>
        <taxon>Fungi</taxon>
        <taxon>Dikarya</taxon>
        <taxon>Basidiomycota</taxon>
        <taxon>Agaricomycotina</taxon>
        <taxon>Tremellomycetes</taxon>
        <taxon>Trichosporonales</taxon>
        <taxon>Trichosporonaceae</taxon>
        <taxon>Cutaneotrichosporon</taxon>
    </lineage>
</organism>
<proteinExistence type="predicted"/>
<evidence type="ECO:0000256" key="3">
    <source>
        <dbReference type="SAM" id="SignalP"/>
    </source>
</evidence>
<feature type="domain" description="Alginate lyase" evidence="4">
    <location>
        <begin position="97"/>
        <end position="384"/>
    </location>
</feature>
<dbReference type="SUPFAM" id="SSF48230">
    <property type="entry name" value="Chondroitin AC/alginate lyase"/>
    <property type="match status" value="1"/>
</dbReference>
<dbReference type="EMBL" id="AP028217">
    <property type="protein sequence ID" value="BEI94416.1"/>
    <property type="molecule type" value="Genomic_DNA"/>
</dbReference>
<dbReference type="GO" id="GO:0042597">
    <property type="term" value="C:periplasmic space"/>
    <property type="evidence" value="ECO:0007669"/>
    <property type="project" value="InterPro"/>
</dbReference>
<feature type="chain" id="PRO_5041316677" description="Alginate lyase domain-containing protein" evidence="3">
    <location>
        <begin position="17"/>
        <end position="441"/>
    </location>
</feature>
<dbReference type="AlphaFoldDB" id="A0AA48L925"/>
<sequence length="441" mass="48796">MRLSLLLLALVGSVLAKPLSVPVSRAASSDAHTNGMRLVRNGESNSCVKRTRPNTVVLDGSYMLSAAKDVAQGGYGTELTNILTLADYWMTQGPWTVTSKKVDVPGGTKKDYASQAPYWWPANWNDPSSSQTCPYVQRDGLRNPDVDLYTDRRDGGSMMNSTYMLSLAWWYTGDYKYREHAGKVLRTWFIDEATRMTPNLQHAQIIPCANTGRFIGIIDFSQQYTDVIDAVALLNTGYDEAWCEADAASFEDWNRQFLTWLTDSPFGKAELGYQNNHGAFAAMQIAALASWLGDDATASRYLQDQKAHLDATISANGSQPLEIQRTTSFHYSTFALVAYLRMVAIGQKEGVDVDLWGYEGPEGQSIPAAVRYILPAAASGAQAWPHPEINFKRFGAYDIVQFAADMGMKEAKDILDQIEEPFHGGTWALSPAVQQLDSTLF</sequence>
<protein>
    <recommendedName>
        <fullName evidence="4">Alginate lyase domain-containing protein</fullName>
    </recommendedName>
</protein>
<keyword evidence="2" id="KW-0456">Lyase</keyword>
<dbReference type="GeneID" id="85498286"/>
<keyword evidence="1 3" id="KW-0732">Signal</keyword>
<evidence type="ECO:0000313" key="6">
    <source>
        <dbReference type="Proteomes" id="UP001233271"/>
    </source>
</evidence>
<evidence type="ECO:0000256" key="1">
    <source>
        <dbReference type="ARBA" id="ARBA00022729"/>
    </source>
</evidence>
<evidence type="ECO:0000259" key="4">
    <source>
        <dbReference type="Pfam" id="PF05426"/>
    </source>
</evidence>
<feature type="signal peptide" evidence="3">
    <location>
        <begin position="1"/>
        <end position="16"/>
    </location>
</feature>